<dbReference type="AlphaFoldDB" id="A0A4Y2U205"/>
<evidence type="ECO:0000313" key="2">
    <source>
        <dbReference type="Proteomes" id="UP000499080"/>
    </source>
</evidence>
<sequence>MAVLRGGSLFQVSEEGPESSLGRKKHGLYLEGSVANDHTEFEKYKGKWIHPLDIGSRKFHHSTDPACSAWISFKIHFTVDLEKEQELPDRRRKFTLFFPANIQHSESCSGIGEKELYYQQDVLSRNSGSWTVQMCRNKLSLKQTSQKVFLWHLHSLIWKWGDHSVVLNLKQ</sequence>
<keyword evidence="2" id="KW-1185">Reference proteome</keyword>
<accession>A0A4Y2U205</accession>
<dbReference type="Proteomes" id="UP000499080">
    <property type="component" value="Unassembled WGS sequence"/>
</dbReference>
<reference evidence="1 2" key="1">
    <citation type="journal article" date="2019" name="Sci. Rep.">
        <title>Orb-weaving spider Araneus ventricosus genome elucidates the spidroin gene catalogue.</title>
        <authorList>
            <person name="Kono N."/>
            <person name="Nakamura H."/>
            <person name="Ohtoshi R."/>
            <person name="Moran D.A.P."/>
            <person name="Shinohara A."/>
            <person name="Yoshida Y."/>
            <person name="Fujiwara M."/>
            <person name="Mori M."/>
            <person name="Tomita M."/>
            <person name="Arakawa K."/>
        </authorList>
    </citation>
    <scope>NUCLEOTIDE SEQUENCE [LARGE SCALE GENOMIC DNA]</scope>
</reference>
<organism evidence="1 2">
    <name type="scientific">Araneus ventricosus</name>
    <name type="common">Orbweaver spider</name>
    <name type="synonym">Epeira ventricosa</name>
    <dbReference type="NCBI Taxonomy" id="182803"/>
    <lineage>
        <taxon>Eukaryota</taxon>
        <taxon>Metazoa</taxon>
        <taxon>Ecdysozoa</taxon>
        <taxon>Arthropoda</taxon>
        <taxon>Chelicerata</taxon>
        <taxon>Arachnida</taxon>
        <taxon>Araneae</taxon>
        <taxon>Araneomorphae</taxon>
        <taxon>Entelegynae</taxon>
        <taxon>Araneoidea</taxon>
        <taxon>Araneidae</taxon>
        <taxon>Araneus</taxon>
    </lineage>
</organism>
<gene>
    <name evidence="1" type="ORF">AVEN_198346_1</name>
</gene>
<protein>
    <submittedName>
        <fullName evidence="1">Uncharacterized protein</fullName>
    </submittedName>
</protein>
<evidence type="ECO:0000313" key="1">
    <source>
        <dbReference type="EMBL" id="GBO06652.1"/>
    </source>
</evidence>
<dbReference type="EMBL" id="BGPR01032922">
    <property type="protein sequence ID" value="GBO06652.1"/>
    <property type="molecule type" value="Genomic_DNA"/>
</dbReference>
<name>A0A4Y2U205_ARAVE</name>
<comment type="caution">
    <text evidence="1">The sequence shown here is derived from an EMBL/GenBank/DDBJ whole genome shotgun (WGS) entry which is preliminary data.</text>
</comment>
<proteinExistence type="predicted"/>